<reference evidence="1 2" key="1">
    <citation type="submission" date="2007-01" db="EMBL/GenBank/DDBJ databases">
        <authorList>
            <person name="Haygood M."/>
            <person name="Podell S."/>
            <person name="Anderson C."/>
            <person name="Hopkinson B."/>
            <person name="Roe K."/>
            <person name="Barbeau K."/>
            <person name="Gaasterland T."/>
            <person name="Ferriera S."/>
            <person name="Johnson J."/>
            <person name="Kravitz S."/>
            <person name="Beeson K."/>
            <person name="Sutton G."/>
            <person name="Rogers Y.-H."/>
            <person name="Friedman R."/>
            <person name="Frazier M."/>
            <person name="Venter J.C."/>
        </authorList>
    </citation>
    <scope>NUCLEOTIDE SEQUENCE [LARGE SCALE GENOMIC DNA]</scope>
    <source>
        <strain evidence="1 2">ATCC 23134</strain>
    </source>
</reference>
<gene>
    <name evidence="1" type="ORF">M23134_03543</name>
</gene>
<name>A1ZNA1_MICM2</name>
<organism evidence="1 2">
    <name type="scientific">Microscilla marina ATCC 23134</name>
    <dbReference type="NCBI Taxonomy" id="313606"/>
    <lineage>
        <taxon>Bacteria</taxon>
        <taxon>Pseudomonadati</taxon>
        <taxon>Bacteroidota</taxon>
        <taxon>Cytophagia</taxon>
        <taxon>Cytophagales</taxon>
        <taxon>Microscillaceae</taxon>
        <taxon>Microscilla</taxon>
    </lineage>
</organism>
<comment type="caution">
    <text evidence="1">The sequence shown here is derived from an EMBL/GenBank/DDBJ whole genome shotgun (WGS) entry which is preliminary data.</text>
</comment>
<accession>A1ZNA1</accession>
<keyword evidence="2" id="KW-1185">Reference proteome</keyword>
<proteinExistence type="predicted"/>
<dbReference type="Proteomes" id="UP000004095">
    <property type="component" value="Unassembled WGS sequence"/>
</dbReference>
<evidence type="ECO:0008006" key="3">
    <source>
        <dbReference type="Google" id="ProtNLM"/>
    </source>
</evidence>
<dbReference type="AlphaFoldDB" id="A1ZNA1"/>
<dbReference type="EMBL" id="AAWS01000017">
    <property type="protein sequence ID" value="EAY28282.1"/>
    <property type="molecule type" value="Genomic_DNA"/>
</dbReference>
<dbReference type="RefSeq" id="WP_002698509.1">
    <property type="nucleotide sequence ID" value="NZ_AAWS01000017.1"/>
</dbReference>
<evidence type="ECO:0000313" key="2">
    <source>
        <dbReference type="Proteomes" id="UP000004095"/>
    </source>
</evidence>
<protein>
    <recommendedName>
        <fullName evidence="3">Lipoprotein</fullName>
    </recommendedName>
</protein>
<sequence>MLNQEKKTRFESFKTVAIHSKGQLLITGGCCGSGDPPPGDPPPSYGYHAPLEKRLIEEKNREDQSTYPWSL</sequence>
<evidence type="ECO:0000313" key="1">
    <source>
        <dbReference type="EMBL" id="EAY28282.1"/>
    </source>
</evidence>